<accession>A0A1B0AEW3</accession>
<dbReference type="Proteomes" id="UP000092445">
    <property type="component" value="Unassembled WGS sequence"/>
</dbReference>
<evidence type="ECO:0000313" key="1">
    <source>
        <dbReference type="EnsemblMetazoa" id="GPAI043509-PA"/>
    </source>
</evidence>
<dbReference type="EnsemblMetazoa" id="GPAI043509-RA">
    <property type="protein sequence ID" value="GPAI043509-PA"/>
    <property type="gene ID" value="GPAI043509"/>
</dbReference>
<dbReference type="AlphaFoldDB" id="A0A1B0AEW3"/>
<proteinExistence type="predicted"/>
<name>A0A1B0AEW3_GLOPL</name>
<organism evidence="1 2">
    <name type="scientific">Glossina pallidipes</name>
    <name type="common">Tsetse fly</name>
    <dbReference type="NCBI Taxonomy" id="7398"/>
    <lineage>
        <taxon>Eukaryota</taxon>
        <taxon>Metazoa</taxon>
        <taxon>Ecdysozoa</taxon>
        <taxon>Arthropoda</taxon>
        <taxon>Hexapoda</taxon>
        <taxon>Insecta</taxon>
        <taxon>Pterygota</taxon>
        <taxon>Neoptera</taxon>
        <taxon>Endopterygota</taxon>
        <taxon>Diptera</taxon>
        <taxon>Brachycera</taxon>
        <taxon>Muscomorpha</taxon>
        <taxon>Hippoboscoidea</taxon>
        <taxon>Glossinidae</taxon>
        <taxon>Glossina</taxon>
    </lineage>
</organism>
<sequence length="131" mass="15388">MWQFLNRRMVTAIIFPWIGESLERIMLPQRRRKPHAYEEHMLGHFIIMKPNRSPFLNPTSNAALIFNSTNHNNHNVKQQQPAYSQSHSQIKKHISNKKGNGINKNEEKVNIAFKCPPIPNLCTIYSKWIIE</sequence>
<reference evidence="1" key="2">
    <citation type="submission" date="2020-05" db="UniProtKB">
        <authorList>
            <consortium name="EnsemblMetazoa"/>
        </authorList>
    </citation>
    <scope>IDENTIFICATION</scope>
    <source>
        <strain evidence="1">IAEA</strain>
    </source>
</reference>
<keyword evidence="2" id="KW-1185">Reference proteome</keyword>
<protein>
    <submittedName>
        <fullName evidence="1">Uncharacterized protein</fullName>
    </submittedName>
</protein>
<dbReference type="VEuPathDB" id="VectorBase:GPAI043509"/>
<evidence type="ECO:0000313" key="2">
    <source>
        <dbReference type="Proteomes" id="UP000092445"/>
    </source>
</evidence>
<reference evidence="2" key="1">
    <citation type="submission" date="2014-03" db="EMBL/GenBank/DDBJ databases">
        <authorList>
            <person name="Aksoy S."/>
            <person name="Warren W."/>
            <person name="Wilson R.K."/>
        </authorList>
    </citation>
    <scope>NUCLEOTIDE SEQUENCE [LARGE SCALE GENOMIC DNA]</scope>
    <source>
        <strain evidence="2">IAEA</strain>
    </source>
</reference>